<gene>
    <name evidence="1" type="ORF">AQJ46_50365</name>
</gene>
<sequence length="70" mass="7619">MRAIQITQIGKPEDVVRVVDLQEPNAPSAGEVKVAVEFSPLNLHDLKVVRGELGRPPLPPPGTMTTRRPV</sequence>
<dbReference type="STRING" id="58343.AQJ46_50365"/>
<accession>A0A117QVT4</accession>
<dbReference type="Proteomes" id="UP000053669">
    <property type="component" value="Unassembled WGS sequence"/>
</dbReference>
<protein>
    <submittedName>
        <fullName evidence="1">Uncharacterized protein</fullName>
    </submittedName>
</protein>
<organism evidence="1 2">
    <name type="scientific">Streptomyces canus</name>
    <dbReference type="NCBI Taxonomy" id="58343"/>
    <lineage>
        <taxon>Bacteria</taxon>
        <taxon>Bacillati</taxon>
        <taxon>Actinomycetota</taxon>
        <taxon>Actinomycetes</taxon>
        <taxon>Kitasatosporales</taxon>
        <taxon>Streptomycetaceae</taxon>
        <taxon>Streptomyces</taxon>
        <taxon>Streptomyces aurantiacus group</taxon>
    </lineage>
</organism>
<dbReference type="AlphaFoldDB" id="A0A117QVT4"/>
<dbReference type="SUPFAM" id="SSF50129">
    <property type="entry name" value="GroES-like"/>
    <property type="match status" value="1"/>
</dbReference>
<dbReference type="RefSeq" id="WP_059212094.1">
    <property type="nucleotide sequence ID" value="NZ_KQ948693.1"/>
</dbReference>
<evidence type="ECO:0000313" key="2">
    <source>
        <dbReference type="Proteomes" id="UP000053669"/>
    </source>
</evidence>
<reference evidence="1 2" key="1">
    <citation type="submission" date="2015-10" db="EMBL/GenBank/DDBJ databases">
        <title>Draft genome sequence of Streptomyces canus DSM 40017, type strain for the species Streptomyces canus.</title>
        <authorList>
            <person name="Ruckert C."/>
            <person name="Winkler A."/>
            <person name="Kalinowski J."/>
            <person name="Kampfer P."/>
            <person name="Glaeser S."/>
        </authorList>
    </citation>
    <scope>NUCLEOTIDE SEQUENCE [LARGE SCALE GENOMIC DNA]</scope>
    <source>
        <strain evidence="1 2">DSM 40017</strain>
    </source>
</reference>
<name>A0A117QVT4_9ACTN</name>
<dbReference type="Gene3D" id="3.90.180.10">
    <property type="entry name" value="Medium-chain alcohol dehydrogenases, catalytic domain"/>
    <property type="match status" value="1"/>
</dbReference>
<proteinExistence type="predicted"/>
<dbReference type="InterPro" id="IPR011032">
    <property type="entry name" value="GroES-like_sf"/>
</dbReference>
<evidence type="ECO:0000313" key="1">
    <source>
        <dbReference type="EMBL" id="KUN53488.1"/>
    </source>
</evidence>
<dbReference type="EMBL" id="LMWU01000086">
    <property type="protein sequence ID" value="KUN53488.1"/>
    <property type="molecule type" value="Genomic_DNA"/>
</dbReference>
<comment type="caution">
    <text evidence="1">The sequence shown here is derived from an EMBL/GenBank/DDBJ whole genome shotgun (WGS) entry which is preliminary data.</text>
</comment>